<sequence length="556" mass="59211">MERFDDIIIGAGHNGLTAAAYLARAGRRVLVLERADHVGGATVSATPFPGVPAHLSRYSYLVSLLPREIITDLDLDISLIRRRYSSYTPMPTDPTRGLLVDNADESATAESFRRITGDDTEFASWQWFYGRMGEIARRVFPTLIEPLRSREELRDLVAGATRPAGLDTSLAELWEMLTERPLGELIERYFADDVVRGVVATDALIGTFADLHDARLRQNICFLYHLIGGGTGDWDVPVGGMGAVSGALYEAAVAAGARIVTGARITGIDPADGTVEYARSAQAASSPSPLVEPADPAASRSSPLVEPAASAASSRVETTLRASMLYVACAPQSINDCLDVPLDVESDTAGAQLKINMLLNRLPALRDGSVLPDAAFSGTFHINESYGQLHAAWQQASIDKVPSVPPCEIYCHTLSDRSILGPELAGCHTLTLFGLQMPPAVFDAPSATSRAVEATLDSLNSVLAEPIQSVICTDAHGNPCLEAKTPQDLEAALGLPGGNIFHRSLQWPWAPDRDAVGQWGVETRHPRMLLAGAAARRGGGVSGIPGHNAAALVLEG</sequence>
<feature type="region of interest" description="Disordered" evidence="1">
    <location>
        <begin position="284"/>
        <end position="308"/>
    </location>
</feature>
<name>A0ABR5I8Y4_9ACTN</name>
<dbReference type="PANTHER" id="PTHR10668">
    <property type="entry name" value="PHYTOENE DEHYDROGENASE"/>
    <property type="match status" value="1"/>
</dbReference>
<gene>
    <name evidence="2" type="ORF">ABW18_17025</name>
</gene>
<dbReference type="EMBL" id="LDTZ01000020">
    <property type="protein sequence ID" value="KNA90106.1"/>
    <property type="molecule type" value="Genomic_DNA"/>
</dbReference>
<protein>
    <recommendedName>
        <fullName evidence="4">NAD(P)/FAD-dependent oxidoreductase</fullName>
    </recommendedName>
</protein>
<keyword evidence="3" id="KW-1185">Reference proteome</keyword>
<evidence type="ECO:0000313" key="2">
    <source>
        <dbReference type="EMBL" id="KNA90106.1"/>
    </source>
</evidence>
<accession>A0ABR5I8Y4</accession>
<organism evidence="2 3">
    <name type="scientific">Gordonia jacobaea</name>
    <dbReference type="NCBI Taxonomy" id="122202"/>
    <lineage>
        <taxon>Bacteria</taxon>
        <taxon>Bacillati</taxon>
        <taxon>Actinomycetota</taxon>
        <taxon>Actinomycetes</taxon>
        <taxon>Mycobacteriales</taxon>
        <taxon>Gordoniaceae</taxon>
        <taxon>Gordonia</taxon>
    </lineage>
</organism>
<dbReference type="Gene3D" id="3.50.50.60">
    <property type="entry name" value="FAD/NAD(P)-binding domain"/>
    <property type="match status" value="1"/>
</dbReference>
<dbReference type="Pfam" id="PF13450">
    <property type="entry name" value="NAD_binding_8"/>
    <property type="match status" value="1"/>
</dbReference>
<evidence type="ECO:0000256" key="1">
    <source>
        <dbReference type="SAM" id="MobiDB-lite"/>
    </source>
</evidence>
<comment type="caution">
    <text evidence="2">The sequence shown here is derived from an EMBL/GenBank/DDBJ whole genome shotgun (WGS) entry which is preliminary data.</text>
</comment>
<dbReference type="RefSeq" id="WP_049700175.1">
    <property type="nucleotide sequence ID" value="NZ_JAQDQF010000004.1"/>
</dbReference>
<dbReference type="PANTHER" id="PTHR10668:SF103">
    <property type="entry name" value="PYRIDINE NUCLEOTIDE-DISULFIDE OXIDOREDUCTASE DOMAIN-CONTAINING PROTEIN 2"/>
    <property type="match status" value="1"/>
</dbReference>
<evidence type="ECO:0000313" key="3">
    <source>
        <dbReference type="Proteomes" id="UP000037247"/>
    </source>
</evidence>
<evidence type="ECO:0008006" key="4">
    <source>
        <dbReference type="Google" id="ProtNLM"/>
    </source>
</evidence>
<dbReference type="SUPFAM" id="SSF51905">
    <property type="entry name" value="FAD/NAD(P)-binding domain"/>
    <property type="match status" value="1"/>
</dbReference>
<dbReference type="Proteomes" id="UP000037247">
    <property type="component" value="Unassembled WGS sequence"/>
</dbReference>
<reference evidence="2 3" key="1">
    <citation type="submission" date="2015-05" db="EMBL/GenBank/DDBJ databases">
        <title>Draft genome sequence of the bacterium Gordonia jacobaea a new member of the Gordonia genus.</title>
        <authorList>
            <person name="Jimenez-Galisteo G."/>
            <person name="Dominguez A."/>
            <person name="Munoz E."/>
            <person name="Vinas M."/>
        </authorList>
    </citation>
    <scope>NUCLEOTIDE SEQUENCE [LARGE SCALE GENOMIC DNA]</scope>
    <source>
        <strain evidence="3">mv1</strain>
    </source>
</reference>
<proteinExistence type="predicted"/>
<dbReference type="InterPro" id="IPR036188">
    <property type="entry name" value="FAD/NAD-bd_sf"/>
</dbReference>